<sequence>MKALTNQIIILLISTSLFNCSSNNPDNLNPDGDYLTCDISNNSFNATYTAGAYAVNTLAITGMILGTDEFVNITIYNPVEGTTYNLESITNEVNTTSITVSTATDEYYTAGYEYGSGTITLSYYDSNSAVGNFDVIADYEGIGDGSVSITDGEFSVTSIIKY</sequence>
<name>A0A9X1HWG5_9FLAO</name>
<evidence type="ECO:0000313" key="2">
    <source>
        <dbReference type="Proteomes" id="UP001139199"/>
    </source>
</evidence>
<dbReference type="RefSeq" id="WP_226540087.1">
    <property type="nucleotide sequence ID" value="NZ_JAJAPW010000001.1"/>
</dbReference>
<keyword evidence="2" id="KW-1185">Reference proteome</keyword>
<protein>
    <submittedName>
        <fullName evidence="1">Uncharacterized protein</fullName>
    </submittedName>
</protein>
<gene>
    <name evidence="1" type="ORF">LG649_01190</name>
</gene>
<organism evidence="1 2">
    <name type="scientific">Neotamlana laminarinivorans</name>
    <dbReference type="NCBI Taxonomy" id="2883124"/>
    <lineage>
        <taxon>Bacteria</taxon>
        <taxon>Pseudomonadati</taxon>
        <taxon>Bacteroidota</taxon>
        <taxon>Flavobacteriia</taxon>
        <taxon>Flavobacteriales</taxon>
        <taxon>Flavobacteriaceae</taxon>
        <taxon>Neotamlana</taxon>
    </lineage>
</organism>
<dbReference type="Proteomes" id="UP001139199">
    <property type="component" value="Unassembled WGS sequence"/>
</dbReference>
<comment type="caution">
    <text evidence="1">The sequence shown here is derived from an EMBL/GenBank/DDBJ whole genome shotgun (WGS) entry which is preliminary data.</text>
</comment>
<proteinExistence type="predicted"/>
<dbReference type="AlphaFoldDB" id="A0A9X1HWG5"/>
<evidence type="ECO:0000313" key="1">
    <source>
        <dbReference type="EMBL" id="MCB4797438.1"/>
    </source>
</evidence>
<dbReference type="EMBL" id="JAJAPW010000001">
    <property type="protein sequence ID" value="MCB4797438.1"/>
    <property type="molecule type" value="Genomic_DNA"/>
</dbReference>
<accession>A0A9X1HWG5</accession>
<reference evidence="1" key="1">
    <citation type="submission" date="2021-10" db="EMBL/GenBank/DDBJ databases">
        <title>Tamlana sargassums sp. nov., and Tamlana laminarinivorans sp. nov., two new bacteria isolated from the brown alga.</title>
        <authorList>
            <person name="Li J."/>
        </authorList>
    </citation>
    <scope>NUCLEOTIDE SEQUENCE</scope>
    <source>
        <strain evidence="1">PT2-4</strain>
    </source>
</reference>